<gene>
    <name evidence="14" type="primary">hmt1</name>
    <name evidence="14" type="ORF">DNF11_1783</name>
</gene>
<comment type="similarity">
    <text evidence="9">Belongs to the ABC transporter superfamily. ABCB family. Heavy Metal importer (TC 3.A.1.210) subfamily.</text>
</comment>
<dbReference type="GO" id="GO:0000041">
    <property type="term" value="P:transition metal ion transport"/>
    <property type="evidence" value="ECO:0007669"/>
    <property type="project" value="UniProtKB-ARBA"/>
</dbReference>
<dbReference type="FunFam" id="3.40.50.300:FF:000186">
    <property type="entry name" value="ATP-binding cassette sub-family B member 7, mitochondrial"/>
    <property type="match status" value="1"/>
</dbReference>
<evidence type="ECO:0000259" key="12">
    <source>
        <dbReference type="PROSITE" id="PS50893"/>
    </source>
</evidence>
<feature type="transmembrane region" description="Helical" evidence="11">
    <location>
        <begin position="358"/>
        <end position="378"/>
    </location>
</feature>
<name>A0A3G2S3S0_MALR7</name>
<keyword evidence="6" id="KW-0067">ATP-binding</keyword>
<feature type="compositionally biased region" description="Low complexity" evidence="10">
    <location>
        <begin position="812"/>
        <end position="862"/>
    </location>
</feature>
<dbReference type="VEuPathDB" id="FungiDB:DNF11_1783"/>
<dbReference type="InterPro" id="IPR039421">
    <property type="entry name" value="Type_1_exporter"/>
</dbReference>
<keyword evidence="3 11" id="KW-0812">Transmembrane</keyword>
<evidence type="ECO:0000256" key="8">
    <source>
        <dbReference type="ARBA" id="ARBA00023136"/>
    </source>
</evidence>
<dbReference type="Proteomes" id="UP000269793">
    <property type="component" value="Chromosome III"/>
</dbReference>
<organism evidence="14 15">
    <name type="scientific">Malassezia restricta (strain ATCC 96810 / NBRC 103918 / CBS 7877)</name>
    <name type="common">Seborrheic dermatitis infection agent</name>
    <dbReference type="NCBI Taxonomy" id="425264"/>
    <lineage>
        <taxon>Eukaryota</taxon>
        <taxon>Fungi</taxon>
        <taxon>Dikarya</taxon>
        <taxon>Basidiomycota</taxon>
        <taxon>Ustilaginomycotina</taxon>
        <taxon>Malasseziomycetes</taxon>
        <taxon>Malasseziales</taxon>
        <taxon>Malasseziaceae</taxon>
        <taxon>Malassezia</taxon>
    </lineage>
</organism>
<dbReference type="Pfam" id="PF00005">
    <property type="entry name" value="ABC_tran"/>
    <property type="match status" value="1"/>
</dbReference>
<feature type="domain" description="ABC transporter" evidence="12">
    <location>
        <begin position="562"/>
        <end position="797"/>
    </location>
</feature>
<feature type="transmembrane region" description="Helical" evidence="11">
    <location>
        <begin position="475"/>
        <end position="493"/>
    </location>
</feature>
<dbReference type="SMR" id="A0A3G2S3S0"/>
<dbReference type="PROSITE" id="PS00211">
    <property type="entry name" value="ABC_TRANSPORTER_1"/>
    <property type="match status" value="1"/>
</dbReference>
<dbReference type="GO" id="GO:0005524">
    <property type="term" value="F:ATP binding"/>
    <property type="evidence" value="ECO:0007669"/>
    <property type="project" value="UniProtKB-KW"/>
</dbReference>
<evidence type="ECO:0000256" key="7">
    <source>
        <dbReference type="ARBA" id="ARBA00022989"/>
    </source>
</evidence>
<dbReference type="OrthoDB" id="6500128at2759"/>
<sequence length="874" mass="97018">MTSVLPELQAVQPIAHVVLIMLLTHQRALVHRVRVCLGMDRQVALEDEADLPRHRLPQPVVGAQHERYVKAVRYVMMTIAGTFLLSGVLVALEAVMPPRVWRPSLPAWHMILVQALGGLVAWGLLTLVVLREEQKQVPLRSCRTRMVATLVLGWAFDGTQLVWHAALADTAPWTLAQVGVVAVRALLLYPLLLYVALCQRVSYVPQAAPAAPAAPSASFSSLLSRVRVLFPYLWPSQSPKLQLLALSCVGLLFLGRLVNLLVPMALGRVVEALSTHKDPWLPILFFAALKLFQGTGGLLNVVQNLLWYPISWYSDMHMSRLMFDRVLNLSMSYHTRRKTGELIRTLDRGTALNNFFEYLLFSLTPVFVDIVVAIVYLSMTFGPMIGLILLAIMCVYTYLSVRMTTWRTKLRREVNSRDSACRSITTDVLLNYETVKSYGNEAFESERFATALGAYQEAAYQVMLSLHMLNLMQNLILSFGTLFSVLAVAWTVVSGRTSASQFVVFVTYLQQVYAPLNMLGTLYRVVNQNLVDTDKLMELLNEDVDIRDAPGAPEMQVPHGEIEFQDVHFSYDNNEHMALRGMSFKIHAHQRVALVGESGSGKSTVLRLLYRFYDVTRGRILIDGQDLRDVQQQSLRQAIGIVPQEPSLFHTDVRSNIRYGDVHASDEAVETAARAAQIHDRITEFPQGYDTMVGERGVRLSGGEKQRVAIARTILKNPPILLLDEATSALDSQTERLLQSALHTLMHGRSSLTIAHRLSTIIHSDLILVADRGQIIEAGTHEELIARGGKYSALWLQQSKTQAEQDAERSAAHACAPAAPEAPPAEAAPQAPPAEAAPEAPPAEAAPNAPPAAANPSAPMSRSAKRRQQRRRKH</sequence>
<dbReference type="GO" id="GO:0140359">
    <property type="term" value="F:ABC-type transporter activity"/>
    <property type="evidence" value="ECO:0007669"/>
    <property type="project" value="InterPro"/>
</dbReference>
<dbReference type="PROSITE" id="PS50929">
    <property type="entry name" value="ABC_TM1F"/>
    <property type="match status" value="1"/>
</dbReference>
<proteinExistence type="inferred from homology"/>
<dbReference type="CDD" id="cd18583">
    <property type="entry name" value="ABC_6TM_HMT1"/>
    <property type="match status" value="1"/>
</dbReference>
<dbReference type="PROSITE" id="PS50893">
    <property type="entry name" value="ABC_TRANSPORTER_2"/>
    <property type="match status" value="1"/>
</dbReference>
<reference evidence="14 15" key="1">
    <citation type="submission" date="2018-10" db="EMBL/GenBank/DDBJ databases">
        <title>Complete genome sequence of Malassezia restricta CBS 7877.</title>
        <authorList>
            <person name="Morand S.C."/>
            <person name="Bertignac M."/>
            <person name="Iltis A."/>
            <person name="Kolder I."/>
            <person name="Pirovano W."/>
            <person name="Jourdain R."/>
            <person name="Clavaud C."/>
        </authorList>
    </citation>
    <scope>NUCLEOTIDE SEQUENCE [LARGE SCALE GENOMIC DNA]</scope>
    <source>
        <strain evidence="14 15">CBS 7877</strain>
    </source>
</reference>
<dbReference type="STRING" id="425264.A0A3G2S3S0"/>
<dbReference type="AlphaFoldDB" id="A0A3G2S3S0"/>
<feature type="transmembrane region" description="Helical" evidence="11">
    <location>
        <begin position="243"/>
        <end position="262"/>
    </location>
</feature>
<keyword evidence="5" id="KW-0496">Mitochondrion</keyword>
<feature type="compositionally biased region" description="Basic residues" evidence="10">
    <location>
        <begin position="863"/>
        <end position="874"/>
    </location>
</feature>
<evidence type="ECO:0000259" key="13">
    <source>
        <dbReference type="PROSITE" id="PS50929"/>
    </source>
</evidence>
<dbReference type="InterPro" id="IPR017871">
    <property type="entry name" value="ABC_transporter-like_CS"/>
</dbReference>
<evidence type="ECO:0000256" key="9">
    <source>
        <dbReference type="ARBA" id="ARBA00024363"/>
    </source>
</evidence>
<evidence type="ECO:0000256" key="5">
    <source>
        <dbReference type="ARBA" id="ARBA00022792"/>
    </source>
</evidence>
<dbReference type="InterPro" id="IPR036640">
    <property type="entry name" value="ABC1_TM_sf"/>
</dbReference>
<evidence type="ECO:0000256" key="6">
    <source>
        <dbReference type="ARBA" id="ARBA00022840"/>
    </source>
</evidence>
<evidence type="ECO:0000256" key="1">
    <source>
        <dbReference type="ARBA" id="ARBA00004141"/>
    </source>
</evidence>
<feature type="transmembrane region" description="Helical" evidence="11">
    <location>
        <begin position="142"/>
        <end position="163"/>
    </location>
</feature>
<dbReference type="InterPro" id="IPR011527">
    <property type="entry name" value="ABC1_TM_dom"/>
</dbReference>
<feature type="domain" description="ABC transmembrane type-1" evidence="13">
    <location>
        <begin position="251"/>
        <end position="528"/>
    </location>
</feature>
<dbReference type="GO" id="GO:0016887">
    <property type="term" value="F:ATP hydrolysis activity"/>
    <property type="evidence" value="ECO:0007669"/>
    <property type="project" value="InterPro"/>
</dbReference>
<dbReference type="SUPFAM" id="SSF90123">
    <property type="entry name" value="ABC transporter transmembrane region"/>
    <property type="match status" value="1"/>
</dbReference>
<dbReference type="InterPro" id="IPR003439">
    <property type="entry name" value="ABC_transporter-like_ATP-bd"/>
</dbReference>
<evidence type="ECO:0000313" key="14">
    <source>
        <dbReference type="EMBL" id="AYO42733.1"/>
    </source>
</evidence>
<evidence type="ECO:0000256" key="4">
    <source>
        <dbReference type="ARBA" id="ARBA00022741"/>
    </source>
</evidence>
<keyword evidence="2" id="KW-0813">Transport</keyword>
<dbReference type="GO" id="GO:0016020">
    <property type="term" value="C:membrane"/>
    <property type="evidence" value="ECO:0007669"/>
    <property type="project" value="UniProtKB-SubCell"/>
</dbReference>
<dbReference type="InterPro" id="IPR027417">
    <property type="entry name" value="P-loop_NTPase"/>
</dbReference>
<evidence type="ECO:0000256" key="3">
    <source>
        <dbReference type="ARBA" id="ARBA00022692"/>
    </source>
</evidence>
<dbReference type="InterPro" id="IPR003593">
    <property type="entry name" value="AAA+_ATPase"/>
</dbReference>
<keyword evidence="4" id="KW-0547">Nucleotide-binding</keyword>
<accession>A0A3G2S3S0</accession>
<feature type="region of interest" description="Disordered" evidence="10">
    <location>
        <begin position="802"/>
        <end position="874"/>
    </location>
</feature>
<evidence type="ECO:0000256" key="11">
    <source>
        <dbReference type="SAM" id="Phobius"/>
    </source>
</evidence>
<feature type="transmembrane region" description="Helical" evidence="11">
    <location>
        <begin position="282"/>
        <end position="310"/>
    </location>
</feature>
<dbReference type="EMBL" id="CP033150">
    <property type="protein sequence ID" value="AYO42733.1"/>
    <property type="molecule type" value="Genomic_DNA"/>
</dbReference>
<keyword evidence="8 11" id="KW-0472">Membrane</keyword>
<feature type="transmembrane region" description="Helical" evidence="11">
    <location>
        <begin position="74"/>
        <end position="95"/>
    </location>
</feature>
<feature type="transmembrane region" description="Helical" evidence="11">
    <location>
        <begin position="175"/>
        <end position="197"/>
    </location>
</feature>
<keyword evidence="7 11" id="KW-1133">Transmembrane helix</keyword>
<evidence type="ECO:0000313" key="15">
    <source>
        <dbReference type="Proteomes" id="UP000269793"/>
    </source>
</evidence>
<evidence type="ECO:0000256" key="10">
    <source>
        <dbReference type="SAM" id="MobiDB-lite"/>
    </source>
</evidence>
<comment type="subcellular location">
    <subcellularLocation>
        <location evidence="1">Membrane</location>
        <topology evidence="1">Multi-pass membrane protein</topology>
    </subcellularLocation>
</comment>
<dbReference type="SMART" id="SM00382">
    <property type="entry name" value="AAA"/>
    <property type="match status" value="1"/>
</dbReference>
<dbReference type="PANTHER" id="PTHR24221">
    <property type="entry name" value="ATP-BINDING CASSETTE SUB-FAMILY B"/>
    <property type="match status" value="1"/>
</dbReference>
<dbReference type="Pfam" id="PF00664">
    <property type="entry name" value="ABC_membrane"/>
    <property type="match status" value="1"/>
</dbReference>
<feature type="transmembrane region" description="Helical" evidence="11">
    <location>
        <begin position="384"/>
        <end position="401"/>
    </location>
</feature>
<dbReference type="Gene3D" id="3.40.50.300">
    <property type="entry name" value="P-loop containing nucleotide triphosphate hydrolases"/>
    <property type="match status" value="1"/>
</dbReference>
<dbReference type="PANTHER" id="PTHR24221:SF648">
    <property type="entry name" value="ABC-TYPE TRANSPORTER ATR1"/>
    <property type="match status" value="1"/>
</dbReference>
<dbReference type="Gene3D" id="1.20.1560.10">
    <property type="entry name" value="ABC transporter type 1, transmembrane domain"/>
    <property type="match status" value="1"/>
</dbReference>
<keyword evidence="15" id="KW-1185">Reference proteome</keyword>
<feature type="transmembrane region" description="Helical" evidence="11">
    <location>
        <begin position="107"/>
        <end position="130"/>
    </location>
</feature>
<keyword evidence="5" id="KW-0999">Mitochondrion inner membrane</keyword>
<protein>
    <submittedName>
        <fullName evidence="14">Heavy metal tolerance protein</fullName>
    </submittedName>
</protein>
<dbReference type="SUPFAM" id="SSF52540">
    <property type="entry name" value="P-loop containing nucleoside triphosphate hydrolases"/>
    <property type="match status" value="1"/>
</dbReference>
<evidence type="ECO:0000256" key="2">
    <source>
        <dbReference type="ARBA" id="ARBA00022448"/>
    </source>
</evidence>